<dbReference type="EMBL" id="CM037152">
    <property type="protein sequence ID" value="KAH7836203.1"/>
    <property type="molecule type" value="Genomic_DNA"/>
</dbReference>
<sequence>MASSPANMTPTTSPGRLKSGDPDMLGVAIPSTSNMSQENTGLQADLEVRLSYKIQHFSHCWELQAQIEWGFTGPISTAPFYNQDTNLTSQDNVGDEVNQDTNSSGTEMRNNVVFAKNTGTAFYIGDRKAVTNAHLSCEEFEVLIKERGIEKKWIQASLYEMFENDIPFRMTLLAVNETRGFKLCLKSGIFFAVRTFKKIENAKALRIFNVPDWPKYHCDMLEVEGTSMPGMFGSPLFNLHGDVVGVIFARLEAIGRDSGSPCALAVPSLCIHELLDWSSKNPDK</sequence>
<dbReference type="Proteomes" id="UP000828048">
    <property type="component" value="Chromosome 2"/>
</dbReference>
<accession>A0ACB7X6B9</accession>
<gene>
    <name evidence="1" type="ORF">Vadar_033657</name>
</gene>
<evidence type="ECO:0000313" key="1">
    <source>
        <dbReference type="EMBL" id="KAH7836203.1"/>
    </source>
</evidence>
<evidence type="ECO:0000313" key="2">
    <source>
        <dbReference type="Proteomes" id="UP000828048"/>
    </source>
</evidence>
<comment type="caution">
    <text evidence="1">The sequence shown here is derived from an EMBL/GenBank/DDBJ whole genome shotgun (WGS) entry which is preliminary data.</text>
</comment>
<keyword evidence="2" id="KW-1185">Reference proteome</keyword>
<name>A0ACB7X6B9_9ERIC</name>
<protein>
    <submittedName>
        <fullName evidence="1">Uncharacterized protein</fullName>
    </submittedName>
</protein>
<proteinExistence type="predicted"/>
<organism evidence="1 2">
    <name type="scientific">Vaccinium darrowii</name>
    <dbReference type="NCBI Taxonomy" id="229202"/>
    <lineage>
        <taxon>Eukaryota</taxon>
        <taxon>Viridiplantae</taxon>
        <taxon>Streptophyta</taxon>
        <taxon>Embryophyta</taxon>
        <taxon>Tracheophyta</taxon>
        <taxon>Spermatophyta</taxon>
        <taxon>Magnoliopsida</taxon>
        <taxon>eudicotyledons</taxon>
        <taxon>Gunneridae</taxon>
        <taxon>Pentapetalae</taxon>
        <taxon>asterids</taxon>
        <taxon>Ericales</taxon>
        <taxon>Ericaceae</taxon>
        <taxon>Vaccinioideae</taxon>
        <taxon>Vaccinieae</taxon>
        <taxon>Vaccinium</taxon>
    </lineage>
</organism>
<reference evidence="1 2" key="1">
    <citation type="journal article" date="2021" name="Hortic Res">
        <title>High-quality reference genome and annotation aids understanding of berry development for evergreen blueberry (Vaccinium darrowii).</title>
        <authorList>
            <person name="Yu J."/>
            <person name="Hulse-Kemp A.M."/>
            <person name="Babiker E."/>
            <person name="Staton M."/>
        </authorList>
    </citation>
    <scope>NUCLEOTIDE SEQUENCE [LARGE SCALE GENOMIC DNA]</scope>
    <source>
        <strain evidence="2">cv. NJ 8807/NJ 8810</strain>
        <tissue evidence="1">Young leaf</tissue>
    </source>
</reference>